<proteinExistence type="predicted"/>
<gene>
    <name evidence="2" type="ORF">PoB_000404000</name>
</gene>
<dbReference type="Proteomes" id="UP000735302">
    <property type="component" value="Unassembled WGS sequence"/>
</dbReference>
<evidence type="ECO:0000313" key="3">
    <source>
        <dbReference type="Proteomes" id="UP000735302"/>
    </source>
</evidence>
<accession>A0AAV3Y3X0</accession>
<feature type="compositionally biased region" description="Basic and acidic residues" evidence="1">
    <location>
        <begin position="76"/>
        <end position="113"/>
    </location>
</feature>
<evidence type="ECO:0000313" key="2">
    <source>
        <dbReference type="EMBL" id="GFN77534.1"/>
    </source>
</evidence>
<name>A0AAV3Y3X0_9GAST</name>
<evidence type="ECO:0000256" key="1">
    <source>
        <dbReference type="SAM" id="MobiDB-lite"/>
    </source>
</evidence>
<dbReference type="AlphaFoldDB" id="A0AAV3Y3X0"/>
<feature type="region of interest" description="Disordered" evidence="1">
    <location>
        <begin position="62"/>
        <end position="113"/>
    </location>
</feature>
<comment type="caution">
    <text evidence="2">The sequence shown here is derived from an EMBL/GenBank/DDBJ whole genome shotgun (WGS) entry which is preliminary data.</text>
</comment>
<keyword evidence="3" id="KW-1185">Reference proteome</keyword>
<reference evidence="2 3" key="1">
    <citation type="journal article" date="2021" name="Elife">
        <title>Chloroplast acquisition without the gene transfer in kleptoplastic sea slugs, Plakobranchus ocellatus.</title>
        <authorList>
            <person name="Maeda T."/>
            <person name="Takahashi S."/>
            <person name="Yoshida T."/>
            <person name="Shimamura S."/>
            <person name="Takaki Y."/>
            <person name="Nagai Y."/>
            <person name="Toyoda A."/>
            <person name="Suzuki Y."/>
            <person name="Arimoto A."/>
            <person name="Ishii H."/>
            <person name="Satoh N."/>
            <person name="Nishiyama T."/>
            <person name="Hasebe M."/>
            <person name="Maruyama T."/>
            <person name="Minagawa J."/>
            <person name="Obokata J."/>
            <person name="Shigenobu S."/>
        </authorList>
    </citation>
    <scope>NUCLEOTIDE SEQUENCE [LARGE SCALE GENOMIC DNA]</scope>
</reference>
<protein>
    <submittedName>
        <fullName evidence="2">Uncharacterized protein</fullName>
    </submittedName>
</protein>
<dbReference type="EMBL" id="BLXT01000492">
    <property type="protein sequence ID" value="GFN77534.1"/>
    <property type="molecule type" value="Genomic_DNA"/>
</dbReference>
<organism evidence="2 3">
    <name type="scientific">Plakobranchus ocellatus</name>
    <dbReference type="NCBI Taxonomy" id="259542"/>
    <lineage>
        <taxon>Eukaryota</taxon>
        <taxon>Metazoa</taxon>
        <taxon>Spiralia</taxon>
        <taxon>Lophotrochozoa</taxon>
        <taxon>Mollusca</taxon>
        <taxon>Gastropoda</taxon>
        <taxon>Heterobranchia</taxon>
        <taxon>Euthyneura</taxon>
        <taxon>Panpulmonata</taxon>
        <taxon>Sacoglossa</taxon>
        <taxon>Placobranchoidea</taxon>
        <taxon>Plakobranchidae</taxon>
        <taxon>Plakobranchus</taxon>
    </lineage>
</organism>
<sequence length="113" mass="13222">MLMSVLMDASRAMMMSDGAGSPVGLTRPAKDAHARGQGILLRNSFFLSDETYLCLFEWERERAEEREGGEENEEEKVERDKEMEEEKEKNSDREMRRGEKELEEERKSWKEGD</sequence>